<proteinExistence type="predicted"/>
<dbReference type="Pfam" id="PF06041">
    <property type="entry name" value="DUF924"/>
    <property type="match status" value="1"/>
</dbReference>
<dbReference type="RefSeq" id="WP_038078498.1">
    <property type="nucleotide sequence ID" value="NZ_AUND01000034.1"/>
</dbReference>
<evidence type="ECO:0000313" key="2">
    <source>
        <dbReference type="Proteomes" id="UP000027432"/>
    </source>
</evidence>
<dbReference type="eggNOG" id="COG3803">
    <property type="taxonomic scope" value="Bacteria"/>
</dbReference>
<dbReference type="OrthoDB" id="7593450at2"/>
<comment type="caution">
    <text evidence="1">The sequence shown here is derived from an EMBL/GenBank/DDBJ whole genome shotgun (WGS) entry which is preliminary data.</text>
</comment>
<dbReference type="STRING" id="1353537.TP2_11015"/>
<dbReference type="Gene3D" id="1.25.40.10">
    <property type="entry name" value="Tetratricopeptide repeat domain"/>
    <property type="match status" value="1"/>
</dbReference>
<accession>A0A074J662</accession>
<name>A0A074J662_9RHOB</name>
<gene>
    <name evidence="1" type="ORF">TP2_11015</name>
</gene>
<dbReference type="Gene3D" id="1.20.58.320">
    <property type="entry name" value="TPR-like"/>
    <property type="match status" value="1"/>
</dbReference>
<dbReference type="SUPFAM" id="SSF48452">
    <property type="entry name" value="TPR-like"/>
    <property type="match status" value="1"/>
</dbReference>
<reference evidence="1 2" key="1">
    <citation type="submission" date="2013-07" db="EMBL/GenBank/DDBJ databases">
        <title>Thioclava pacifica DSM 10166 Genome Sequencing.</title>
        <authorList>
            <person name="Lai Q."/>
            <person name="Shao Z."/>
        </authorList>
    </citation>
    <scope>NUCLEOTIDE SEQUENCE [LARGE SCALE GENOMIC DNA]</scope>
    <source>
        <strain evidence="1 2">DSM 10166</strain>
    </source>
</reference>
<evidence type="ECO:0008006" key="3">
    <source>
        <dbReference type="Google" id="ProtNLM"/>
    </source>
</evidence>
<protein>
    <recommendedName>
        <fullName evidence="3">DUF924 domain-containing protein</fullName>
    </recommendedName>
</protein>
<dbReference type="InterPro" id="IPR011990">
    <property type="entry name" value="TPR-like_helical_dom_sf"/>
</dbReference>
<dbReference type="InterPro" id="IPR010323">
    <property type="entry name" value="DUF924"/>
</dbReference>
<dbReference type="EMBL" id="AUND01000034">
    <property type="protein sequence ID" value="KEO51999.1"/>
    <property type="molecule type" value="Genomic_DNA"/>
</dbReference>
<dbReference type="AlphaFoldDB" id="A0A074J662"/>
<evidence type="ECO:0000313" key="1">
    <source>
        <dbReference type="EMBL" id="KEO51999.1"/>
    </source>
</evidence>
<sequence>MDRIDEILRFWRVEVGEKNWYQSTEEIDAAIRRRFAPLWQIAAQGALNDWERSPKGALALILLLDQFPRNMFRDDPRAFETDPAARQHAARAIAEGHDMQIGPPLQQFFYLPFMHSEALADQDRAVQLFSERWYSPDNLKHARAHRLVIEQFGRFPWRNSALGRTTTPEEETFMREGGYGKALNALDELNASVK</sequence>
<keyword evidence="2" id="KW-1185">Reference proteome</keyword>
<dbReference type="Proteomes" id="UP000027432">
    <property type="component" value="Unassembled WGS sequence"/>
</dbReference>
<organism evidence="1 2">
    <name type="scientific">Thioclava pacifica DSM 10166</name>
    <dbReference type="NCBI Taxonomy" id="1353537"/>
    <lineage>
        <taxon>Bacteria</taxon>
        <taxon>Pseudomonadati</taxon>
        <taxon>Pseudomonadota</taxon>
        <taxon>Alphaproteobacteria</taxon>
        <taxon>Rhodobacterales</taxon>
        <taxon>Paracoccaceae</taxon>
        <taxon>Thioclava</taxon>
    </lineage>
</organism>